<dbReference type="AlphaFoldDB" id="E3Q2U9"/>
<dbReference type="RefSeq" id="XP_008088948.1">
    <property type="nucleotide sequence ID" value="XM_008090757.1"/>
</dbReference>
<dbReference type="InterPro" id="IPR053209">
    <property type="entry name" value="Gramillin-biosynth_MTr"/>
</dbReference>
<dbReference type="STRING" id="645133.E3Q2U9"/>
<organism evidence="3">
    <name type="scientific">Colletotrichum graminicola (strain M1.001 / M2 / FGSC 10212)</name>
    <name type="common">Maize anthracnose fungus</name>
    <name type="synonym">Glomerella graminicola</name>
    <dbReference type="NCBI Taxonomy" id="645133"/>
    <lineage>
        <taxon>Eukaryota</taxon>
        <taxon>Fungi</taxon>
        <taxon>Dikarya</taxon>
        <taxon>Ascomycota</taxon>
        <taxon>Pezizomycotina</taxon>
        <taxon>Sordariomycetes</taxon>
        <taxon>Hypocreomycetidae</taxon>
        <taxon>Glomerellales</taxon>
        <taxon>Glomerellaceae</taxon>
        <taxon>Colletotrichum</taxon>
        <taxon>Colletotrichum graminicola species complex</taxon>
    </lineage>
</organism>
<keyword evidence="3" id="KW-1185">Reference proteome</keyword>
<dbReference type="InterPro" id="IPR011990">
    <property type="entry name" value="TPR-like_helical_dom_sf"/>
</dbReference>
<name>E3Q2U9_COLGM</name>
<dbReference type="VEuPathDB" id="FungiDB:GLRG_00072"/>
<dbReference type="GeneID" id="24405437"/>
<reference evidence="3" key="1">
    <citation type="journal article" date="2012" name="Nat. Genet.">
        <title>Lifestyle transitions in plant pathogenic Colletotrichum fungi deciphered by genome and transcriptome analyses.</title>
        <authorList>
            <person name="O'Connell R.J."/>
            <person name="Thon M.R."/>
            <person name="Hacquard S."/>
            <person name="Amyotte S.G."/>
            <person name="Kleemann J."/>
            <person name="Torres M.F."/>
            <person name="Damm U."/>
            <person name="Buiate E.A."/>
            <person name="Epstein L."/>
            <person name="Alkan N."/>
            <person name="Altmueller J."/>
            <person name="Alvarado-Balderrama L."/>
            <person name="Bauser C.A."/>
            <person name="Becker C."/>
            <person name="Birren B.W."/>
            <person name="Chen Z."/>
            <person name="Choi J."/>
            <person name="Crouch J.A."/>
            <person name="Duvick J.P."/>
            <person name="Farman M.A."/>
            <person name="Gan P."/>
            <person name="Heiman D."/>
            <person name="Henrissat B."/>
            <person name="Howard R.J."/>
            <person name="Kabbage M."/>
            <person name="Koch C."/>
            <person name="Kracher B."/>
            <person name="Kubo Y."/>
            <person name="Law A.D."/>
            <person name="Lebrun M.-H."/>
            <person name="Lee Y.-H."/>
            <person name="Miyara I."/>
            <person name="Moore N."/>
            <person name="Neumann U."/>
            <person name="Nordstroem K."/>
            <person name="Panaccione D.G."/>
            <person name="Panstruga R."/>
            <person name="Place M."/>
            <person name="Proctor R.H."/>
            <person name="Prusky D."/>
            <person name="Rech G."/>
            <person name="Reinhardt R."/>
            <person name="Rollins J.A."/>
            <person name="Rounsley S."/>
            <person name="Schardl C.L."/>
            <person name="Schwartz D.C."/>
            <person name="Shenoy N."/>
            <person name="Shirasu K."/>
            <person name="Sikhakolli U.R."/>
            <person name="Stueber K."/>
            <person name="Sukno S.A."/>
            <person name="Sweigard J.A."/>
            <person name="Takano Y."/>
            <person name="Takahara H."/>
            <person name="Trail F."/>
            <person name="van der Does H.C."/>
            <person name="Voll L.M."/>
            <person name="Will I."/>
            <person name="Young S."/>
            <person name="Zeng Q."/>
            <person name="Zhang J."/>
            <person name="Zhou S."/>
            <person name="Dickman M.B."/>
            <person name="Schulze-Lefert P."/>
            <person name="Ver Loren van Themaat E."/>
            <person name="Ma L.-J."/>
            <person name="Vaillancourt L.J."/>
        </authorList>
    </citation>
    <scope>NUCLEOTIDE SEQUENCE [LARGE SCALE GENOMIC DNA]</scope>
    <source>
        <strain evidence="3">M1.001 / M2 / FGSC 10212</strain>
    </source>
</reference>
<evidence type="ECO:0000259" key="1">
    <source>
        <dbReference type="PROSITE" id="PS50280"/>
    </source>
</evidence>
<dbReference type="OrthoDB" id="438641at2759"/>
<dbReference type="Proteomes" id="UP000008782">
    <property type="component" value="Unassembled WGS sequence"/>
</dbReference>
<protein>
    <recommendedName>
        <fullName evidence="1">SET domain-containing protein</fullName>
    </recommendedName>
</protein>
<dbReference type="Pfam" id="PF00856">
    <property type="entry name" value="SET"/>
    <property type="match status" value="1"/>
</dbReference>
<dbReference type="InterPro" id="IPR001214">
    <property type="entry name" value="SET_dom"/>
</dbReference>
<sequence length="740" mass="83853">MDVKDVSEVEEFSAYFKQLQITAERARSMKGRSPRDHPSPAMLVSDFNMERARAMMELAMEPGKYYIKTSQMPPAYLPCTRPTNELQPLMISKMRLEEHHRGTYILVRTMTMPHKINVVMAIVEDEEGTAVLLQLYNQPEEPEFNIEDILPQHSVCLIKEPFFKRSTDGKYSLRVDHVGDFCLLARDNERIPNRWRSALRFVPDSENIRSRGNAAVGQKKWGRAEKLYTEAIAAAKTPEHKRAALLNRSLTNLRLQRPEKALLDAVHARSGDTPTEKGLFREAKAHYALEQFGLCAEKLQQVLALNAGNKDAEAELERTRRRIIEQATGDFGWKHMHKQAKETPPTIDCATYSSPVEIRDSPGRGRGLFTTKAVKAGELLLCEKAFSYVFADENDPAASKNLKILMNVVSKKITMGGQATLISTVVQKLYHNPEAALRFTELHHGDYEVANASQGEQVMVDTFLVERIISLNCFGAPRTTLEYLENKENLRQEDKDQTTCGIWTTASFINHSCIGNCFRSFIGDMMVVRAGRDLDAGTELLFSYRLPEEGADYQATQTGLKHWGFICRCELCEEKKATSKPVFQKRQRLVQDLKSSMRACRTAAHETKVLKLLSQVEDTYPNGKGTLRLETWETYVVLGQKRVDRRKFVQGLELMVKGLEALGFEVVAYPLGKASGKPTLEIKKWGQANKYLVQAFLMMSHTYANLAPELCRVARSYAETVYAITYGEKDTIGTVFEDFK</sequence>
<evidence type="ECO:0000313" key="3">
    <source>
        <dbReference type="Proteomes" id="UP000008782"/>
    </source>
</evidence>
<dbReference type="eggNOG" id="KOG2084">
    <property type="taxonomic scope" value="Eukaryota"/>
</dbReference>
<dbReference type="InterPro" id="IPR046341">
    <property type="entry name" value="SET_dom_sf"/>
</dbReference>
<evidence type="ECO:0000313" key="2">
    <source>
        <dbReference type="EMBL" id="EFQ24928.1"/>
    </source>
</evidence>
<dbReference type="PANTHER" id="PTHR47643">
    <property type="entry name" value="TPR DOMAIN PROTEIN (AFU_ORTHOLOGUE AFUA_5G12710)"/>
    <property type="match status" value="1"/>
</dbReference>
<dbReference type="SMART" id="SM00317">
    <property type="entry name" value="SET"/>
    <property type="match status" value="1"/>
</dbReference>
<gene>
    <name evidence="2" type="ORF">GLRG_00072</name>
</gene>
<dbReference type="Gene3D" id="2.170.270.10">
    <property type="entry name" value="SET domain"/>
    <property type="match status" value="1"/>
</dbReference>
<dbReference type="EMBL" id="GG697331">
    <property type="protein sequence ID" value="EFQ24928.1"/>
    <property type="molecule type" value="Genomic_DNA"/>
</dbReference>
<dbReference type="SUPFAM" id="SSF48452">
    <property type="entry name" value="TPR-like"/>
    <property type="match status" value="1"/>
</dbReference>
<accession>E3Q2U9</accession>
<dbReference type="Gene3D" id="1.25.40.10">
    <property type="entry name" value="Tetratricopeptide repeat domain"/>
    <property type="match status" value="1"/>
</dbReference>
<dbReference type="SUPFAM" id="SSF82199">
    <property type="entry name" value="SET domain"/>
    <property type="match status" value="1"/>
</dbReference>
<dbReference type="PROSITE" id="PS50280">
    <property type="entry name" value="SET"/>
    <property type="match status" value="1"/>
</dbReference>
<dbReference type="PANTHER" id="PTHR47643:SF2">
    <property type="entry name" value="TPR DOMAIN PROTEIN (AFU_ORTHOLOGUE AFUA_5G12710)"/>
    <property type="match status" value="1"/>
</dbReference>
<feature type="domain" description="SET" evidence="1">
    <location>
        <begin position="354"/>
        <end position="545"/>
    </location>
</feature>
<proteinExistence type="predicted"/>
<dbReference type="HOGENOM" id="CLU_009043_2_0_1"/>